<sequence>MIHDIKRKLFSAKKQGFVKSSIISLFIRVSGVFLQFCSLLVLTNFTNDVLVGKYNYISYLIVILGTIVLLGMNTSFFQFSGQYDSSGKGHFKSILYTRSTLLILAAYAVLLLIYVGFSFILKPAFVIENKEVLDFSIIGTIPFAIMTLNFQVIRAYNKLFFSEFLRSILRFGLILIIFLALIFNDLDRYVIWGYIISLYIVAIVSTAFIHLKLKKGTRKMDKTSFKTSYRDILRVSIPMSFSAMSLLIMQSIDSVILKFYEGFEIIAYYGTAMKITVIINIVLMTINTVLSPSISELYTSKEHTKLKKLLKTAVNLNFLLTFPILVIAIVFAEQLLGFFGNNYHLAKNALIIVILGQMINAMCGPVGNYLNMTGRQVLFRNMLIVSLVLNIVLNLVLIPIYGMNGAALSTAISLAFWNLYGAYKIWRTDGIMLLPGIKTTKQK</sequence>
<keyword evidence="5 6" id="KW-0472">Membrane</keyword>
<dbReference type="CDD" id="cd13128">
    <property type="entry name" value="MATE_Wzx_like"/>
    <property type="match status" value="1"/>
</dbReference>
<feature type="transmembrane region" description="Helical" evidence="6">
    <location>
        <begin position="232"/>
        <end position="252"/>
    </location>
</feature>
<comment type="subcellular location">
    <subcellularLocation>
        <location evidence="1">Cell membrane</location>
        <topology evidence="1">Multi-pass membrane protein</topology>
    </subcellularLocation>
</comment>
<proteinExistence type="predicted"/>
<accession>A0ABT5XUE7</accession>
<comment type="caution">
    <text evidence="7">The sequence shown here is derived from an EMBL/GenBank/DDBJ whole genome shotgun (WGS) entry which is preliminary data.</text>
</comment>
<keyword evidence="3 6" id="KW-0812">Transmembrane</keyword>
<evidence type="ECO:0000256" key="2">
    <source>
        <dbReference type="ARBA" id="ARBA00022475"/>
    </source>
</evidence>
<feature type="transmembrane region" description="Helical" evidence="6">
    <location>
        <begin position="100"/>
        <end position="120"/>
    </location>
</feature>
<dbReference type="InterPro" id="IPR050833">
    <property type="entry name" value="Poly_Biosynth_Transport"/>
</dbReference>
<dbReference type="Proteomes" id="UP001221366">
    <property type="component" value="Unassembled WGS sequence"/>
</dbReference>
<evidence type="ECO:0000313" key="8">
    <source>
        <dbReference type="Proteomes" id="UP001221366"/>
    </source>
</evidence>
<evidence type="ECO:0000256" key="5">
    <source>
        <dbReference type="ARBA" id="ARBA00023136"/>
    </source>
</evidence>
<reference evidence="7 8" key="1">
    <citation type="submission" date="2023-03" db="EMBL/GenBank/DDBJ databases">
        <title>Muricauda XX sp. nov. and Muricauda XXX sp. nov., two novel species isolated from Okinawa Trough.</title>
        <authorList>
            <person name="Cao W."/>
            <person name="Deng X."/>
        </authorList>
    </citation>
    <scope>NUCLEOTIDE SEQUENCE [LARGE SCALE GENOMIC DNA]</scope>
    <source>
        <strain evidence="7 8">334s03</strain>
    </source>
</reference>
<dbReference type="EMBL" id="JARFVB010000001">
    <property type="protein sequence ID" value="MDF0714775.1"/>
    <property type="molecule type" value="Genomic_DNA"/>
</dbReference>
<dbReference type="Pfam" id="PF01554">
    <property type="entry name" value="MatE"/>
    <property type="match status" value="1"/>
</dbReference>
<feature type="transmembrane region" description="Helical" evidence="6">
    <location>
        <begin position="382"/>
        <end position="401"/>
    </location>
</feature>
<evidence type="ECO:0000256" key="4">
    <source>
        <dbReference type="ARBA" id="ARBA00022989"/>
    </source>
</evidence>
<evidence type="ECO:0000256" key="6">
    <source>
        <dbReference type="SAM" id="Phobius"/>
    </source>
</evidence>
<dbReference type="PANTHER" id="PTHR30250">
    <property type="entry name" value="PST FAMILY PREDICTED COLANIC ACID TRANSPORTER"/>
    <property type="match status" value="1"/>
</dbReference>
<feature type="transmembrane region" description="Helical" evidence="6">
    <location>
        <begin position="132"/>
        <end position="152"/>
    </location>
</feature>
<protein>
    <submittedName>
        <fullName evidence="7">Flippase</fullName>
    </submittedName>
</protein>
<dbReference type="PANTHER" id="PTHR30250:SF11">
    <property type="entry name" value="O-ANTIGEN TRANSPORTER-RELATED"/>
    <property type="match status" value="1"/>
</dbReference>
<keyword evidence="8" id="KW-1185">Reference proteome</keyword>
<feature type="transmembrane region" description="Helical" evidence="6">
    <location>
        <begin position="272"/>
        <end position="295"/>
    </location>
</feature>
<dbReference type="InterPro" id="IPR002528">
    <property type="entry name" value="MATE_fam"/>
</dbReference>
<evidence type="ECO:0000256" key="3">
    <source>
        <dbReference type="ARBA" id="ARBA00022692"/>
    </source>
</evidence>
<feature type="transmembrane region" description="Helical" evidence="6">
    <location>
        <begin position="349"/>
        <end position="370"/>
    </location>
</feature>
<evidence type="ECO:0000313" key="7">
    <source>
        <dbReference type="EMBL" id="MDF0714775.1"/>
    </source>
</evidence>
<name>A0ABT5XUE7_9FLAO</name>
<feature type="transmembrane region" description="Helical" evidence="6">
    <location>
        <begin position="316"/>
        <end position="337"/>
    </location>
</feature>
<feature type="transmembrane region" description="Helical" evidence="6">
    <location>
        <begin position="407"/>
        <end position="426"/>
    </location>
</feature>
<feature type="transmembrane region" description="Helical" evidence="6">
    <location>
        <begin position="164"/>
        <end position="183"/>
    </location>
</feature>
<feature type="transmembrane region" description="Helical" evidence="6">
    <location>
        <begin position="21"/>
        <end position="45"/>
    </location>
</feature>
<organism evidence="7 8">
    <name type="scientific">Flagellimonas yonaguniensis</name>
    <dbReference type="NCBI Taxonomy" id="3031325"/>
    <lineage>
        <taxon>Bacteria</taxon>
        <taxon>Pseudomonadati</taxon>
        <taxon>Bacteroidota</taxon>
        <taxon>Flavobacteriia</taxon>
        <taxon>Flavobacteriales</taxon>
        <taxon>Flavobacteriaceae</taxon>
        <taxon>Flagellimonas</taxon>
    </lineage>
</organism>
<dbReference type="RefSeq" id="WP_275614056.1">
    <property type="nucleotide sequence ID" value="NZ_JARFVB010000001.1"/>
</dbReference>
<feature type="transmembrane region" description="Helical" evidence="6">
    <location>
        <begin position="57"/>
        <end position="79"/>
    </location>
</feature>
<evidence type="ECO:0000256" key="1">
    <source>
        <dbReference type="ARBA" id="ARBA00004651"/>
    </source>
</evidence>
<keyword evidence="2" id="KW-1003">Cell membrane</keyword>
<feature type="transmembrane region" description="Helical" evidence="6">
    <location>
        <begin position="189"/>
        <end position="211"/>
    </location>
</feature>
<gene>
    <name evidence="7" type="ORF">PY092_01325</name>
</gene>
<keyword evidence="4 6" id="KW-1133">Transmembrane helix</keyword>